<evidence type="ECO:0000256" key="4">
    <source>
        <dbReference type="ARBA" id="ARBA00023004"/>
    </source>
</evidence>
<dbReference type="Pfam" id="PF01152">
    <property type="entry name" value="Bac_globin"/>
    <property type="match status" value="1"/>
</dbReference>
<dbReference type="CDD" id="cd08916">
    <property type="entry name" value="TrHb3_P"/>
    <property type="match status" value="1"/>
</dbReference>
<name>A0A1T4R8B8_9HYPH</name>
<dbReference type="InterPro" id="IPR009050">
    <property type="entry name" value="Globin-like_sf"/>
</dbReference>
<reference evidence="6" key="1">
    <citation type="submission" date="2017-02" db="EMBL/GenBank/DDBJ databases">
        <authorList>
            <person name="Varghese N."/>
            <person name="Submissions S."/>
        </authorList>
    </citation>
    <scope>NUCLEOTIDE SEQUENCE [LARGE SCALE GENOMIC DNA]</scope>
    <source>
        <strain evidence="6">ATCC 27094</strain>
    </source>
</reference>
<dbReference type="GO" id="GO:0019825">
    <property type="term" value="F:oxygen binding"/>
    <property type="evidence" value="ECO:0007669"/>
    <property type="project" value="InterPro"/>
</dbReference>
<accession>A0A1T4R8B8</accession>
<gene>
    <name evidence="5" type="ORF">SAMN02745126_03668</name>
</gene>
<evidence type="ECO:0000256" key="1">
    <source>
        <dbReference type="ARBA" id="ARBA00022448"/>
    </source>
</evidence>
<dbReference type="AlphaFoldDB" id="A0A1T4R8B8"/>
<evidence type="ECO:0000256" key="3">
    <source>
        <dbReference type="ARBA" id="ARBA00022723"/>
    </source>
</evidence>
<keyword evidence="4" id="KW-0408">Iron</keyword>
<dbReference type="InterPro" id="IPR001486">
    <property type="entry name" value="Hemoglobin_trunc"/>
</dbReference>
<organism evidence="5 6">
    <name type="scientific">Enhydrobacter aerosaccus</name>
    <dbReference type="NCBI Taxonomy" id="225324"/>
    <lineage>
        <taxon>Bacteria</taxon>
        <taxon>Pseudomonadati</taxon>
        <taxon>Pseudomonadota</taxon>
        <taxon>Alphaproteobacteria</taxon>
        <taxon>Hyphomicrobiales</taxon>
        <taxon>Enhydrobacter</taxon>
    </lineage>
</organism>
<dbReference type="Proteomes" id="UP000190092">
    <property type="component" value="Unassembled WGS sequence"/>
</dbReference>
<keyword evidence="2" id="KW-0349">Heme</keyword>
<dbReference type="OrthoDB" id="25954at2"/>
<proteinExistence type="predicted"/>
<dbReference type="STRING" id="225324.SAMN02745126_03668"/>
<protein>
    <submittedName>
        <fullName evidence="5">Hemoglobin</fullName>
    </submittedName>
</protein>
<evidence type="ECO:0000256" key="2">
    <source>
        <dbReference type="ARBA" id="ARBA00022617"/>
    </source>
</evidence>
<keyword evidence="3" id="KW-0479">Metal-binding</keyword>
<evidence type="ECO:0000313" key="6">
    <source>
        <dbReference type="Proteomes" id="UP000190092"/>
    </source>
</evidence>
<dbReference type="GO" id="GO:0046872">
    <property type="term" value="F:metal ion binding"/>
    <property type="evidence" value="ECO:0007669"/>
    <property type="project" value="UniProtKB-KW"/>
</dbReference>
<sequence length="154" mass="17146">MNTNLIRADVVAQTGIDEAMIERLVHAFYAKVRQDGLLGPIFDARVRDWDTHLAQMCRFWSSVALATGEYQGNPMIKHVDLPVDARHFDRWLELFEATASEICPPAAATHFVERARRIAQSLELGVALRAGALPARGTRFHRQTPVAAGEGEKP</sequence>
<keyword evidence="1" id="KW-0813">Transport</keyword>
<evidence type="ECO:0000313" key="5">
    <source>
        <dbReference type="EMBL" id="SKA12157.1"/>
    </source>
</evidence>
<dbReference type="Gene3D" id="1.10.490.10">
    <property type="entry name" value="Globins"/>
    <property type="match status" value="1"/>
</dbReference>
<keyword evidence="6" id="KW-1185">Reference proteome</keyword>
<dbReference type="InterPro" id="IPR012292">
    <property type="entry name" value="Globin/Proto"/>
</dbReference>
<dbReference type="EMBL" id="FUWJ01000004">
    <property type="protein sequence ID" value="SKA12157.1"/>
    <property type="molecule type" value="Genomic_DNA"/>
</dbReference>
<dbReference type="GO" id="GO:0020037">
    <property type="term" value="F:heme binding"/>
    <property type="evidence" value="ECO:0007669"/>
    <property type="project" value="InterPro"/>
</dbReference>
<dbReference type="SUPFAM" id="SSF46458">
    <property type="entry name" value="Globin-like"/>
    <property type="match status" value="1"/>
</dbReference>